<evidence type="ECO:0000256" key="4">
    <source>
        <dbReference type="ARBA" id="ARBA00020268"/>
    </source>
</evidence>
<feature type="transmembrane region" description="Helical" evidence="13">
    <location>
        <begin position="48"/>
        <end position="68"/>
    </location>
</feature>
<dbReference type="InterPro" id="IPR050222">
    <property type="entry name" value="MATE_MdtK"/>
</dbReference>
<evidence type="ECO:0000256" key="1">
    <source>
        <dbReference type="ARBA" id="ARBA00003408"/>
    </source>
</evidence>
<feature type="transmembrane region" description="Helical" evidence="13">
    <location>
        <begin position="319"/>
        <end position="340"/>
    </location>
</feature>
<keyword evidence="15" id="KW-1185">Reference proteome</keyword>
<evidence type="ECO:0000256" key="7">
    <source>
        <dbReference type="ARBA" id="ARBA00022475"/>
    </source>
</evidence>
<keyword evidence="10" id="KW-0406">Ion transport</keyword>
<dbReference type="PANTHER" id="PTHR43298">
    <property type="entry name" value="MULTIDRUG RESISTANCE PROTEIN NORM-RELATED"/>
    <property type="match status" value="1"/>
</dbReference>
<keyword evidence="7" id="KW-1003">Cell membrane</keyword>
<evidence type="ECO:0000256" key="2">
    <source>
        <dbReference type="ARBA" id="ARBA00004651"/>
    </source>
</evidence>
<feature type="transmembrane region" description="Helical" evidence="13">
    <location>
        <begin position="421"/>
        <end position="445"/>
    </location>
</feature>
<dbReference type="AlphaFoldDB" id="A0A1M6HQB5"/>
<dbReference type="RefSeq" id="WP_072986102.1">
    <property type="nucleotide sequence ID" value="NZ_FQZB01000007.1"/>
</dbReference>
<dbReference type="GO" id="GO:0006811">
    <property type="term" value="P:monoatomic ion transport"/>
    <property type="evidence" value="ECO:0007669"/>
    <property type="project" value="UniProtKB-KW"/>
</dbReference>
<protein>
    <recommendedName>
        <fullName evidence="4">Probable multidrug resistance protein NorM</fullName>
    </recommendedName>
    <alternativeName>
        <fullName evidence="12">Multidrug-efflux transporter</fullName>
    </alternativeName>
</protein>
<evidence type="ECO:0000256" key="9">
    <source>
        <dbReference type="ARBA" id="ARBA00022989"/>
    </source>
</evidence>
<dbReference type="OrthoDB" id="9776324at2"/>
<dbReference type="Proteomes" id="UP000184310">
    <property type="component" value="Unassembled WGS sequence"/>
</dbReference>
<comment type="similarity">
    <text evidence="3">Belongs to the multi antimicrobial extrusion (MATE) (TC 2.A.66.1) family.</text>
</comment>
<organism evidence="14 15">
    <name type="scientific">Clostridium cavendishii DSM 21758</name>
    <dbReference type="NCBI Taxonomy" id="1121302"/>
    <lineage>
        <taxon>Bacteria</taxon>
        <taxon>Bacillati</taxon>
        <taxon>Bacillota</taxon>
        <taxon>Clostridia</taxon>
        <taxon>Eubacteriales</taxon>
        <taxon>Clostridiaceae</taxon>
        <taxon>Clostridium</taxon>
    </lineage>
</organism>
<dbReference type="CDD" id="cd13140">
    <property type="entry name" value="MATE_like_1"/>
    <property type="match status" value="1"/>
</dbReference>
<feature type="transmembrane region" description="Helical" evidence="13">
    <location>
        <begin position="174"/>
        <end position="193"/>
    </location>
</feature>
<dbReference type="NCBIfam" id="TIGR00797">
    <property type="entry name" value="matE"/>
    <property type="match status" value="1"/>
</dbReference>
<keyword evidence="5" id="KW-0813">Transport</keyword>
<feature type="transmembrane region" description="Helical" evidence="13">
    <location>
        <begin position="287"/>
        <end position="307"/>
    </location>
</feature>
<feature type="transmembrane region" description="Helical" evidence="13">
    <location>
        <begin position="134"/>
        <end position="153"/>
    </location>
</feature>
<evidence type="ECO:0000256" key="8">
    <source>
        <dbReference type="ARBA" id="ARBA00022692"/>
    </source>
</evidence>
<evidence type="ECO:0000256" key="12">
    <source>
        <dbReference type="ARBA" id="ARBA00031636"/>
    </source>
</evidence>
<evidence type="ECO:0000256" key="11">
    <source>
        <dbReference type="ARBA" id="ARBA00023136"/>
    </source>
</evidence>
<sequence length="458" mass="49496">MKNREDLVNGSIVKSLIKLSIPIMGTSFIQMAYNMIDMIWLGRLGSKAVAGVGTASFFTWFGMSLVFVSKVGAEIGVAQSVGSGDEASAKEYVKNSIQLNIILGIVYGLFMIVFRKQLIGFFNLGDEEVIDMAYTFLVIIAVGTNFNFINPLLTGICNGGGDSKTPFKINTLGLIFNIVADPFLIFGIGPFPALGVKGAAIATVLAQVLVTICFIYSLKNRTETYFKVKLLKKLNPIYLKKICKLGVPVSLQNGLFSFFAMCIARVISGYGPTAIAVQKVGAQIEAISWMTAGGFSTALSAFVGQNFGANKWKRIYKGYYATLGIASCVGIITTLLLVFGGGTIFKFFIPESEAIRMGTVYLIILGYSQLFMCIEITTTGAFNGLGKTIYPSIVSIIFTGLRVPAAIYLATPDRLGLNGVWWSISLSSVLKGVILTSLFAFMVLLPNKKRLIEESSAN</sequence>
<dbReference type="STRING" id="1121302.SAMN02745163_01545"/>
<evidence type="ECO:0000256" key="13">
    <source>
        <dbReference type="SAM" id="Phobius"/>
    </source>
</evidence>
<feature type="transmembrane region" description="Helical" evidence="13">
    <location>
        <begin position="242"/>
        <end position="267"/>
    </location>
</feature>
<comment type="function">
    <text evidence="1">Multidrug efflux pump.</text>
</comment>
<dbReference type="InterPro" id="IPR002528">
    <property type="entry name" value="MATE_fam"/>
</dbReference>
<evidence type="ECO:0000313" key="14">
    <source>
        <dbReference type="EMBL" id="SHJ24395.1"/>
    </source>
</evidence>
<evidence type="ECO:0000256" key="3">
    <source>
        <dbReference type="ARBA" id="ARBA00010199"/>
    </source>
</evidence>
<comment type="subcellular location">
    <subcellularLocation>
        <location evidence="2">Cell membrane</location>
        <topology evidence="2">Multi-pass membrane protein</topology>
    </subcellularLocation>
</comment>
<dbReference type="EMBL" id="FQZB01000007">
    <property type="protein sequence ID" value="SHJ24395.1"/>
    <property type="molecule type" value="Genomic_DNA"/>
</dbReference>
<dbReference type="Pfam" id="PF01554">
    <property type="entry name" value="MatE"/>
    <property type="match status" value="2"/>
</dbReference>
<keyword evidence="8 13" id="KW-0812">Transmembrane</keyword>
<accession>A0A1M6HQB5</accession>
<feature type="transmembrane region" description="Helical" evidence="13">
    <location>
        <begin position="389"/>
        <end position="409"/>
    </location>
</feature>
<evidence type="ECO:0000256" key="6">
    <source>
        <dbReference type="ARBA" id="ARBA00022449"/>
    </source>
</evidence>
<dbReference type="GO" id="GO:0042910">
    <property type="term" value="F:xenobiotic transmembrane transporter activity"/>
    <property type="evidence" value="ECO:0007669"/>
    <property type="project" value="InterPro"/>
</dbReference>
<gene>
    <name evidence="14" type="ORF">SAMN02745163_01545</name>
</gene>
<feature type="transmembrane region" description="Helical" evidence="13">
    <location>
        <begin position="360"/>
        <end position="382"/>
    </location>
</feature>
<reference evidence="14 15" key="1">
    <citation type="submission" date="2016-11" db="EMBL/GenBank/DDBJ databases">
        <authorList>
            <person name="Jaros S."/>
            <person name="Januszkiewicz K."/>
            <person name="Wedrychowicz H."/>
        </authorList>
    </citation>
    <scope>NUCLEOTIDE SEQUENCE [LARGE SCALE GENOMIC DNA]</scope>
    <source>
        <strain evidence="14 15">DSM 21758</strain>
    </source>
</reference>
<dbReference type="GO" id="GO:0005886">
    <property type="term" value="C:plasma membrane"/>
    <property type="evidence" value="ECO:0007669"/>
    <property type="project" value="UniProtKB-SubCell"/>
</dbReference>
<evidence type="ECO:0000256" key="10">
    <source>
        <dbReference type="ARBA" id="ARBA00023065"/>
    </source>
</evidence>
<feature type="transmembrane region" description="Helical" evidence="13">
    <location>
        <begin position="97"/>
        <end position="114"/>
    </location>
</feature>
<proteinExistence type="inferred from homology"/>
<evidence type="ECO:0000256" key="5">
    <source>
        <dbReference type="ARBA" id="ARBA00022448"/>
    </source>
</evidence>
<feature type="transmembrane region" description="Helical" evidence="13">
    <location>
        <begin position="199"/>
        <end position="218"/>
    </location>
</feature>
<name>A0A1M6HQB5_9CLOT</name>
<dbReference type="PIRSF" id="PIRSF006603">
    <property type="entry name" value="DinF"/>
    <property type="match status" value="1"/>
</dbReference>
<keyword evidence="6" id="KW-0050">Antiport</keyword>
<dbReference type="InterPro" id="IPR048279">
    <property type="entry name" value="MdtK-like"/>
</dbReference>
<keyword evidence="9 13" id="KW-1133">Transmembrane helix</keyword>
<dbReference type="PANTHER" id="PTHR43298:SF2">
    <property type="entry name" value="FMN_FAD EXPORTER YEEO-RELATED"/>
    <property type="match status" value="1"/>
</dbReference>
<keyword evidence="11 13" id="KW-0472">Membrane</keyword>
<dbReference type="GO" id="GO:0015297">
    <property type="term" value="F:antiporter activity"/>
    <property type="evidence" value="ECO:0007669"/>
    <property type="project" value="UniProtKB-KW"/>
</dbReference>
<evidence type="ECO:0000313" key="15">
    <source>
        <dbReference type="Proteomes" id="UP000184310"/>
    </source>
</evidence>